<sequence length="314" mass="35086">MNAEPLRDIVERIRRVPDRYRVFDQDTSTALRIFRLGDPALSDLLDLGLPHRSSGGERYFDELDLANASLALRLPSPRYLAMRRWPEIFRSVVDDRPVRYEVAVSAACGSDVPGHQCDFRLPEEVLALGADPDLAARRFTLHREVGASGRTGEVPQGLPQLFAEVSRFRFHILPVALYGDLSFLAATSLANCELASRYLVQRANEDGYEARRSFGLLLSSPYSLHHFWPEVRLDGVWTAFDPYMILSLERWEVLKPSEVSATQVLNSAVFRIAEDWIELVEDAGRPAPVSLLTRRRPLDDGAVSAPGPADGTAS</sequence>
<dbReference type="Proteomes" id="UP000092598">
    <property type="component" value="Chromosome"/>
</dbReference>
<proteinExistence type="predicted"/>
<dbReference type="STRING" id="1915.SLINC_6763"/>
<evidence type="ECO:0000313" key="2">
    <source>
        <dbReference type="Proteomes" id="UP000092598"/>
    </source>
</evidence>
<keyword evidence="2" id="KW-1185">Reference proteome</keyword>
<dbReference type="EMBL" id="CP016438">
    <property type="protein sequence ID" value="ANS68987.1"/>
    <property type="molecule type" value="Genomic_DNA"/>
</dbReference>
<gene>
    <name evidence="1" type="ORF">SLINC_6763</name>
</gene>
<reference evidence="1 2" key="1">
    <citation type="submission" date="2016-07" db="EMBL/GenBank/DDBJ databases">
        <title>Enhancement of antibiotic productionsby engineered nitrateutilization in actinobacteria.</title>
        <authorList>
            <person name="Meng S.C."/>
        </authorList>
    </citation>
    <scope>NUCLEOTIDE SEQUENCE [LARGE SCALE GENOMIC DNA]</scope>
    <source>
        <strain evidence="1 2">NRRL 2936</strain>
    </source>
</reference>
<dbReference type="RefSeq" id="WP_067442332.1">
    <property type="nucleotide sequence ID" value="NZ_CP016438.1"/>
</dbReference>
<dbReference type="OrthoDB" id="6800995at2"/>
<dbReference type="InterPro" id="IPR038765">
    <property type="entry name" value="Papain-like_cys_pep_sf"/>
</dbReference>
<dbReference type="AlphaFoldDB" id="A0A1B1MKE7"/>
<protein>
    <submittedName>
        <fullName evidence="1">Uncharacterized protein</fullName>
    </submittedName>
</protein>
<name>A0A1B1MKE7_STRLN</name>
<dbReference type="SUPFAM" id="SSF54001">
    <property type="entry name" value="Cysteine proteinases"/>
    <property type="match status" value="1"/>
</dbReference>
<accession>A0A1B1MKE7</accession>
<evidence type="ECO:0000313" key="1">
    <source>
        <dbReference type="EMBL" id="ANS68987.1"/>
    </source>
</evidence>
<dbReference type="KEGG" id="sls:SLINC_6763"/>
<organism evidence="1 2">
    <name type="scientific">Streptomyces lincolnensis</name>
    <dbReference type="NCBI Taxonomy" id="1915"/>
    <lineage>
        <taxon>Bacteria</taxon>
        <taxon>Bacillati</taxon>
        <taxon>Actinomycetota</taxon>
        <taxon>Actinomycetes</taxon>
        <taxon>Kitasatosporales</taxon>
        <taxon>Streptomycetaceae</taxon>
        <taxon>Streptomyces</taxon>
    </lineage>
</organism>
<dbReference type="PATRIC" id="fig|1915.4.peg.7464"/>